<dbReference type="AlphaFoldDB" id="F6B3T6"/>
<proteinExistence type="predicted"/>
<name>F6B3T6_DESCC</name>
<evidence type="ECO:0000313" key="2">
    <source>
        <dbReference type="Proteomes" id="UP000009226"/>
    </source>
</evidence>
<gene>
    <name evidence="1" type="ordered locus">Desca_2417</name>
</gene>
<evidence type="ECO:0000313" key="1">
    <source>
        <dbReference type="EMBL" id="AEF95245.1"/>
    </source>
</evidence>
<sequence>MELLKPYAPDKWEGSHTLDSTHLTRIPPAEAKRQLAEAEKVRAFRHFTP</sequence>
<reference evidence="1 2" key="1">
    <citation type="submission" date="2011-05" db="EMBL/GenBank/DDBJ databases">
        <title>Complete sequence of Desulfotomaculum carboxydivorans CO-1-SRB.</title>
        <authorList>
            <consortium name="US DOE Joint Genome Institute"/>
            <person name="Lucas S."/>
            <person name="Han J."/>
            <person name="Lapidus A."/>
            <person name="Cheng J.-F."/>
            <person name="Goodwin L."/>
            <person name="Pitluck S."/>
            <person name="Peters L."/>
            <person name="Mikhailova N."/>
            <person name="Lu M."/>
            <person name="Han C."/>
            <person name="Tapia R."/>
            <person name="Land M."/>
            <person name="Hauser L."/>
            <person name="Kyrpides N."/>
            <person name="Ivanova N."/>
            <person name="Pagani I."/>
            <person name="Stams A."/>
            <person name="Plugge C."/>
            <person name="Muyzer G."/>
            <person name="Kuever J."/>
            <person name="Parshina S."/>
            <person name="Ivanova A."/>
            <person name="Nazina T."/>
            <person name="Woyke T."/>
        </authorList>
    </citation>
    <scope>NUCLEOTIDE SEQUENCE [LARGE SCALE GENOMIC DNA]</scope>
    <source>
        <strain evidence="2">DSM 14880 / VKM B-2319 / CO-1-SRB</strain>
    </source>
</reference>
<dbReference type="EMBL" id="CP002736">
    <property type="protein sequence ID" value="AEF95245.1"/>
    <property type="molecule type" value="Genomic_DNA"/>
</dbReference>
<dbReference type="KEGG" id="dca:Desca_2417"/>
<dbReference type="HOGENOM" id="CLU_3134852_0_0_9"/>
<accession>F6B3T6</accession>
<dbReference type="Proteomes" id="UP000009226">
    <property type="component" value="Chromosome"/>
</dbReference>
<protein>
    <submittedName>
        <fullName evidence="1">Uncharacterized protein</fullName>
    </submittedName>
</protein>
<organism evidence="1 2">
    <name type="scientific">Desulfotomaculum nigrificans (strain DSM 14880 / VKM B-2319 / CO-1-SRB)</name>
    <name type="common">Desulfotomaculum carboxydivorans</name>
    <dbReference type="NCBI Taxonomy" id="868595"/>
    <lineage>
        <taxon>Bacteria</taxon>
        <taxon>Bacillati</taxon>
        <taxon>Bacillota</taxon>
        <taxon>Clostridia</taxon>
        <taxon>Eubacteriales</taxon>
        <taxon>Desulfotomaculaceae</taxon>
        <taxon>Desulfotomaculum</taxon>
    </lineage>
</organism>
<keyword evidence="2" id="KW-1185">Reference proteome</keyword>
<dbReference type="RefSeq" id="WP_013810730.1">
    <property type="nucleotide sequence ID" value="NC_015565.1"/>
</dbReference>